<sequence>MSGKSKEILPGKSKGNASQENATKNLESKRIKTHEPKQRNMKKPSKVVAERSKGRMEEENQWFCFVLSLDDMEKNGTGSASHQKWLSTW</sequence>
<dbReference type="EMBL" id="RCHU02000001">
    <property type="protein sequence ID" value="KAL3611909.1"/>
    <property type="molecule type" value="Genomic_DNA"/>
</dbReference>
<name>A0ACC4D3G4_POPAL</name>
<reference evidence="1 2" key="1">
    <citation type="journal article" date="2024" name="Plant Biotechnol. J.">
        <title>Genome and CRISPR/Cas9 system of a widespread forest tree (Populus alba) in the world.</title>
        <authorList>
            <person name="Liu Y.J."/>
            <person name="Jiang P.F."/>
            <person name="Han X.M."/>
            <person name="Li X.Y."/>
            <person name="Wang H.M."/>
            <person name="Wang Y.J."/>
            <person name="Wang X.X."/>
            <person name="Zeng Q.Y."/>
        </authorList>
    </citation>
    <scope>NUCLEOTIDE SEQUENCE [LARGE SCALE GENOMIC DNA]</scope>
    <source>
        <strain evidence="2">cv. PAL-ZL1</strain>
    </source>
</reference>
<proteinExistence type="predicted"/>
<accession>A0ACC4D3G4</accession>
<organism evidence="1 2">
    <name type="scientific">Populus alba</name>
    <name type="common">White poplar</name>
    <dbReference type="NCBI Taxonomy" id="43335"/>
    <lineage>
        <taxon>Eukaryota</taxon>
        <taxon>Viridiplantae</taxon>
        <taxon>Streptophyta</taxon>
        <taxon>Embryophyta</taxon>
        <taxon>Tracheophyta</taxon>
        <taxon>Spermatophyta</taxon>
        <taxon>Magnoliopsida</taxon>
        <taxon>eudicotyledons</taxon>
        <taxon>Gunneridae</taxon>
        <taxon>Pentapetalae</taxon>
        <taxon>rosids</taxon>
        <taxon>fabids</taxon>
        <taxon>Malpighiales</taxon>
        <taxon>Salicaceae</taxon>
        <taxon>Saliceae</taxon>
        <taxon>Populus</taxon>
    </lineage>
</organism>
<keyword evidence="2" id="KW-1185">Reference proteome</keyword>
<comment type="caution">
    <text evidence="1">The sequence shown here is derived from an EMBL/GenBank/DDBJ whole genome shotgun (WGS) entry which is preliminary data.</text>
</comment>
<evidence type="ECO:0000313" key="1">
    <source>
        <dbReference type="EMBL" id="KAL3611909.1"/>
    </source>
</evidence>
<gene>
    <name evidence="1" type="ORF">D5086_002929</name>
</gene>
<evidence type="ECO:0000313" key="2">
    <source>
        <dbReference type="Proteomes" id="UP000309997"/>
    </source>
</evidence>
<dbReference type="Proteomes" id="UP000309997">
    <property type="component" value="Unassembled WGS sequence"/>
</dbReference>
<protein>
    <submittedName>
        <fullName evidence="1">Uncharacterized protein</fullName>
    </submittedName>
</protein>